<evidence type="ECO:0000256" key="2">
    <source>
        <dbReference type="ARBA" id="ARBA00022840"/>
    </source>
</evidence>
<feature type="non-terminal residue" evidence="3">
    <location>
        <position position="1"/>
    </location>
</feature>
<dbReference type="Gene3D" id="3.30.310.80">
    <property type="entry name" value="Kinase associated domain 1, KA1"/>
    <property type="match status" value="1"/>
</dbReference>
<dbReference type="Proteomes" id="UP000193498">
    <property type="component" value="Unassembled WGS sequence"/>
</dbReference>
<accession>A0A1Y1Z1Q3</accession>
<proteinExistence type="predicted"/>
<name>A0A1Y1Z1Q3_9FUNG</name>
<dbReference type="InterPro" id="IPR028375">
    <property type="entry name" value="KA1/Ssp2_C"/>
</dbReference>
<sequence>DAYIRPVFLKGLFSVTTTTTKKPAAIRLNIVKSLDALGIEWREGKGYFECIYKPN</sequence>
<evidence type="ECO:0000313" key="3">
    <source>
        <dbReference type="EMBL" id="ORY04220.1"/>
    </source>
</evidence>
<feature type="non-terminal residue" evidence="3">
    <location>
        <position position="55"/>
    </location>
</feature>
<dbReference type="STRING" id="1314790.A0A1Y1Z1Q3"/>
<reference evidence="3 4" key="1">
    <citation type="submission" date="2016-07" db="EMBL/GenBank/DDBJ databases">
        <title>Pervasive Adenine N6-methylation of Active Genes in Fungi.</title>
        <authorList>
            <consortium name="DOE Joint Genome Institute"/>
            <person name="Mondo S.J."/>
            <person name="Dannebaum R.O."/>
            <person name="Kuo R.C."/>
            <person name="Labutti K."/>
            <person name="Haridas S."/>
            <person name="Kuo A."/>
            <person name="Salamov A."/>
            <person name="Ahrendt S.R."/>
            <person name="Lipzen A."/>
            <person name="Sullivan W."/>
            <person name="Andreopoulos W.B."/>
            <person name="Clum A."/>
            <person name="Lindquist E."/>
            <person name="Daum C."/>
            <person name="Ramamoorthy G.K."/>
            <person name="Gryganskyi A."/>
            <person name="Culley D."/>
            <person name="Magnuson J.K."/>
            <person name="James T.Y."/>
            <person name="O'Malley M.A."/>
            <person name="Stajich J.E."/>
            <person name="Spatafora J.W."/>
            <person name="Visel A."/>
            <person name="Grigoriev I.V."/>
        </authorList>
    </citation>
    <scope>NUCLEOTIDE SEQUENCE [LARGE SCALE GENOMIC DNA]</scope>
    <source>
        <strain evidence="3 4">CBS 931.73</strain>
    </source>
</reference>
<keyword evidence="2" id="KW-0067">ATP-binding</keyword>
<dbReference type="GO" id="GO:0005524">
    <property type="term" value="F:ATP binding"/>
    <property type="evidence" value="ECO:0007669"/>
    <property type="project" value="UniProtKB-KW"/>
</dbReference>
<dbReference type="EMBL" id="MCFE01000037">
    <property type="protein sequence ID" value="ORY04220.1"/>
    <property type="molecule type" value="Genomic_DNA"/>
</dbReference>
<evidence type="ECO:0000313" key="4">
    <source>
        <dbReference type="Proteomes" id="UP000193498"/>
    </source>
</evidence>
<dbReference type="SUPFAM" id="SSF103243">
    <property type="entry name" value="KA1-like"/>
    <property type="match status" value="1"/>
</dbReference>
<comment type="caution">
    <text evidence="3">The sequence shown here is derived from an EMBL/GenBank/DDBJ whole genome shotgun (WGS) entry which is preliminary data.</text>
</comment>
<protein>
    <submittedName>
        <fullName evidence="3">Uncharacterized protein</fullName>
    </submittedName>
</protein>
<keyword evidence="1" id="KW-0547">Nucleotide-binding</keyword>
<keyword evidence="4" id="KW-1185">Reference proteome</keyword>
<dbReference type="OrthoDB" id="193931at2759"/>
<dbReference type="InParanoid" id="A0A1Y1Z1Q3"/>
<gene>
    <name evidence="3" type="ORF">K493DRAFT_187555</name>
</gene>
<organism evidence="3 4">
    <name type="scientific">Basidiobolus meristosporus CBS 931.73</name>
    <dbReference type="NCBI Taxonomy" id="1314790"/>
    <lineage>
        <taxon>Eukaryota</taxon>
        <taxon>Fungi</taxon>
        <taxon>Fungi incertae sedis</taxon>
        <taxon>Zoopagomycota</taxon>
        <taxon>Entomophthoromycotina</taxon>
        <taxon>Basidiobolomycetes</taxon>
        <taxon>Basidiobolales</taxon>
        <taxon>Basidiobolaceae</taxon>
        <taxon>Basidiobolus</taxon>
    </lineage>
</organism>
<dbReference type="AlphaFoldDB" id="A0A1Y1Z1Q3"/>
<evidence type="ECO:0000256" key="1">
    <source>
        <dbReference type="ARBA" id="ARBA00022741"/>
    </source>
</evidence>